<sequence length="98" mass="10745">MTPVSSNLKNKSASFPLFGYSEGISKHKDPEIEGACQCGGRFCKGCFQFVATFYLQQLDFSSASIDHTTPSLKQASLKLLNNVKEAREGGLVSRLRII</sequence>
<accession>A0A835MJ48</accession>
<dbReference type="EMBL" id="JADGMS010000016">
    <property type="protein sequence ID" value="KAF9665674.1"/>
    <property type="molecule type" value="Genomic_DNA"/>
</dbReference>
<dbReference type="AlphaFoldDB" id="A0A835MJ48"/>
<name>A0A835MJ48_9ROSI</name>
<protein>
    <submittedName>
        <fullName evidence="1">Uncharacterized protein</fullName>
    </submittedName>
</protein>
<organism evidence="1 2">
    <name type="scientific">Salix dunnii</name>
    <dbReference type="NCBI Taxonomy" id="1413687"/>
    <lineage>
        <taxon>Eukaryota</taxon>
        <taxon>Viridiplantae</taxon>
        <taxon>Streptophyta</taxon>
        <taxon>Embryophyta</taxon>
        <taxon>Tracheophyta</taxon>
        <taxon>Spermatophyta</taxon>
        <taxon>Magnoliopsida</taxon>
        <taxon>eudicotyledons</taxon>
        <taxon>Gunneridae</taxon>
        <taxon>Pentapetalae</taxon>
        <taxon>rosids</taxon>
        <taxon>fabids</taxon>
        <taxon>Malpighiales</taxon>
        <taxon>Salicaceae</taxon>
        <taxon>Saliceae</taxon>
        <taxon>Salix</taxon>
    </lineage>
</organism>
<comment type="caution">
    <text evidence="1">The sequence shown here is derived from an EMBL/GenBank/DDBJ whole genome shotgun (WGS) entry which is preliminary data.</text>
</comment>
<gene>
    <name evidence="1" type="ORF">SADUNF_Sadunf16G0147800</name>
</gene>
<keyword evidence="2" id="KW-1185">Reference proteome</keyword>
<dbReference type="Proteomes" id="UP000657918">
    <property type="component" value="Chromosome 16"/>
</dbReference>
<reference evidence="1 2" key="1">
    <citation type="submission" date="2020-10" db="EMBL/GenBank/DDBJ databases">
        <title>Plant Genome Project.</title>
        <authorList>
            <person name="Zhang R.-G."/>
        </authorList>
    </citation>
    <scope>NUCLEOTIDE SEQUENCE [LARGE SCALE GENOMIC DNA]</scope>
    <source>
        <strain evidence="1">FAFU-HL-1</strain>
        <tissue evidence="1">Leaf</tissue>
    </source>
</reference>
<evidence type="ECO:0000313" key="2">
    <source>
        <dbReference type="Proteomes" id="UP000657918"/>
    </source>
</evidence>
<evidence type="ECO:0000313" key="1">
    <source>
        <dbReference type="EMBL" id="KAF9665674.1"/>
    </source>
</evidence>
<proteinExistence type="predicted"/>